<accession>A0A084IP20</accession>
<evidence type="ECO:0000313" key="3">
    <source>
        <dbReference type="Proteomes" id="UP000028302"/>
    </source>
</evidence>
<name>A0A084IP20_SALHC</name>
<dbReference type="AlphaFoldDB" id="A0A084IP20"/>
<sequence length="136" mass="14579">MKRHILAAAAGVIFGFGLCLSHMADPQKVLAFLDPVGHWDPSLALVMGGALLVTFPGFLVLRRWQRPWADKIMHWPSATQIDRPLVIGAALFGIGWGIGGYCPGPALAALTFNPREAIIFLIALIVGGLAADRLAR</sequence>
<feature type="transmembrane region" description="Helical" evidence="1">
    <location>
        <begin position="81"/>
        <end position="98"/>
    </location>
</feature>
<evidence type="ECO:0000313" key="2">
    <source>
        <dbReference type="EMBL" id="KEZ78454.1"/>
    </source>
</evidence>
<protein>
    <recommendedName>
        <fullName evidence="4">YeeE/YedE family protein</fullName>
    </recommendedName>
</protein>
<evidence type="ECO:0008006" key="4">
    <source>
        <dbReference type="Google" id="ProtNLM"/>
    </source>
</evidence>
<proteinExistence type="predicted"/>
<dbReference type="STRING" id="1304275.C41B8_04461"/>
<reference evidence="2 3" key="1">
    <citation type="submission" date="2013-03" db="EMBL/GenBank/DDBJ databases">
        <title>Salinisphaera hydrothermalis C41B8 Genome Sequencing.</title>
        <authorList>
            <person name="Li C."/>
            <person name="Lai Q."/>
            <person name="Shao Z."/>
        </authorList>
    </citation>
    <scope>NUCLEOTIDE SEQUENCE [LARGE SCALE GENOMIC DNA]</scope>
    <source>
        <strain evidence="2 3">C41B8</strain>
    </source>
</reference>
<keyword evidence="1" id="KW-1133">Transmembrane helix</keyword>
<organism evidence="2 3">
    <name type="scientific">Salinisphaera hydrothermalis (strain C41B8)</name>
    <dbReference type="NCBI Taxonomy" id="1304275"/>
    <lineage>
        <taxon>Bacteria</taxon>
        <taxon>Pseudomonadati</taxon>
        <taxon>Pseudomonadota</taxon>
        <taxon>Gammaproteobacteria</taxon>
        <taxon>Salinisphaerales</taxon>
        <taxon>Salinisphaeraceae</taxon>
        <taxon>Salinisphaera</taxon>
    </lineage>
</organism>
<dbReference type="RefSeq" id="WP_037334685.1">
    <property type="nucleotide sequence ID" value="NZ_APNK01000004.1"/>
</dbReference>
<keyword evidence="1" id="KW-0812">Transmembrane</keyword>
<keyword evidence="1" id="KW-0472">Membrane</keyword>
<dbReference type="EMBL" id="APNK01000004">
    <property type="protein sequence ID" value="KEZ78454.1"/>
    <property type="molecule type" value="Genomic_DNA"/>
</dbReference>
<gene>
    <name evidence="2" type="ORF">C41B8_04461</name>
</gene>
<dbReference type="InterPro" id="IPR046513">
    <property type="entry name" value="DUF6691"/>
</dbReference>
<dbReference type="PATRIC" id="fig|1304275.5.peg.913"/>
<comment type="caution">
    <text evidence="2">The sequence shown here is derived from an EMBL/GenBank/DDBJ whole genome shotgun (WGS) entry which is preliminary data.</text>
</comment>
<feature type="transmembrane region" description="Helical" evidence="1">
    <location>
        <begin position="41"/>
        <end position="61"/>
    </location>
</feature>
<dbReference type="Proteomes" id="UP000028302">
    <property type="component" value="Unassembled WGS sequence"/>
</dbReference>
<feature type="transmembrane region" description="Helical" evidence="1">
    <location>
        <begin position="118"/>
        <end position="135"/>
    </location>
</feature>
<keyword evidence="3" id="KW-1185">Reference proteome</keyword>
<dbReference type="eggNOG" id="COG2391">
    <property type="taxonomic scope" value="Bacteria"/>
</dbReference>
<evidence type="ECO:0000256" key="1">
    <source>
        <dbReference type="SAM" id="Phobius"/>
    </source>
</evidence>
<dbReference type="OrthoDB" id="9790409at2"/>
<dbReference type="Pfam" id="PF20398">
    <property type="entry name" value="DUF6691"/>
    <property type="match status" value="1"/>
</dbReference>